<evidence type="ECO:0000313" key="2">
    <source>
        <dbReference type="Proteomes" id="UP000427071"/>
    </source>
</evidence>
<accession>A0A6B8VEY2</accession>
<sequence>MSDVPPRWTWIGNELFDSPGRLLATVRSDVIDVDGDRLLIECSPGPLHFRARATSTNGEVFTVSQRGFTVSTLIASCGNASYILERTSVWRKERCIRGASGPLAYVRPMISGKVEMVGTDLADTLPDMHAVFLSWACVLVDSPVRRPRV</sequence>
<dbReference type="EMBL" id="CP046452">
    <property type="protein sequence ID" value="QGU01609.1"/>
    <property type="molecule type" value="Genomic_DNA"/>
</dbReference>
<reference evidence="2" key="1">
    <citation type="submission" date="2019-11" db="EMBL/GenBank/DDBJ databases">
        <title>Complete genome sequence of Corynebacterium kalinowskii 1959, a novel Corynebacterium species isolated from soil of a small paddock in Vilsendorf, Germany.</title>
        <authorList>
            <person name="Schaffert L."/>
            <person name="Ruwe M."/>
            <person name="Milse J."/>
            <person name="Hanuschka K."/>
            <person name="Ortseifen V."/>
            <person name="Droste J."/>
            <person name="Brandt D."/>
            <person name="Schlueter L."/>
            <person name="Kutter Y."/>
            <person name="Vinke S."/>
            <person name="Viehoefer P."/>
            <person name="Jacob L."/>
            <person name="Luebke N.-C."/>
            <person name="Schulte-Berndt E."/>
            <person name="Hain C."/>
            <person name="Linder M."/>
            <person name="Schmidt P."/>
            <person name="Wollenschlaeger L."/>
            <person name="Luttermann T."/>
            <person name="Thieme E."/>
            <person name="Hassa J."/>
            <person name="Haak M."/>
            <person name="Wittchen M."/>
            <person name="Mentz A."/>
            <person name="Persicke M."/>
            <person name="Busche T."/>
            <person name="Ruckert C."/>
        </authorList>
    </citation>
    <scope>NUCLEOTIDE SEQUENCE [LARGE SCALE GENOMIC DNA]</scope>
    <source>
        <strain evidence="2">1959</strain>
    </source>
</reference>
<organism evidence="1 2">
    <name type="scientific">Corynebacterium kalinowskii</name>
    <dbReference type="NCBI Taxonomy" id="2675216"/>
    <lineage>
        <taxon>Bacteria</taxon>
        <taxon>Bacillati</taxon>
        <taxon>Actinomycetota</taxon>
        <taxon>Actinomycetes</taxon>
        <taxon>Mycobacteriales</taxon>
        <taxon>Corynebacteriaceae</taxon>
        <taxon>Corynebacterium</taxon>
    </lineage>
</organism>
<keyword evidence="2" id="KW-1185">Reference proteome</keyword>
<dbReference type="RefSeq" id="WP_156191994.1">
    <property type="nucleotide sequence ID" value="NZ_CP046452.1"/>
</dbReference>
<protein>
    <submittedName>
        <fullName evidence="1">Uncharacterized protein</fullName>
    </submittedName>
</protein>
<evidence type="ECO:0000313" key="1">
    <source>
        <dbReference type="EMBL" id="QGU01609.1"/>
    </source>
</evidence>
<name>A0A6B8VEY2_9CORY</name>
<dbReference type="AlphaFoldDB" id="A0A6B8VEY2"/>
<dbReference type="KEGG" id="ckw:CKALI_03630"/>
<gene>
    <name evidence="1" type="ORF">CKALI_03630</name>
</gene>
<proteinExistence type="predicted"/>
<dbReference type="Proteomes" id="UP000427071">
    <property type="component" value="Chromosome"/>
</dbReference>